<reference evidence="1" key="1">
    <citation type="submission" date="2023-07" db="EMBL/GenBank/DDBJ databases">
        <authorList>
            <consortium name="AG Swart"/>
            <person name="Singh M."/>
            <person name="Singh A."/>
            <person name="Seah K."/>
            <person name="Emmerich C."/>
        </authorList>
    </citation>
    <scope>NUCLEOTIDE SEQUENCE</scope>
    <source>
        <strain evidence="1">DP1</strain>
    </source>
</reference>
<gene>
    <name evidence="1" type="ORF">ECRASSUSDP1_LOCUS13929</name>
</gene>
<evidence type="ECO:0000313" key="2">
    <source>
        <dbReference type="Proteomes" id="UP001295684"/>
    </source>
</evidence>
<accession>A0AAD1XH48</accession>
<evidence type="ECO:0000313" key="1">
    <source>
        <dbReference type="EMBL" id="CAI2372598.1"/>
    </source>
</evidence>
<dbReference type="Proteomes" id="UP001295684">
    <property type="component" value="Unassembled WGS sequence"/>
</dbReference>
<protein>
    <submittedName>
        <fullName evidence="1">Uncharacterized protein</fullName>
    </submittedName>
</protein>
<dbReference type="EMBL" id="CAMPGE010013890">
    <property type="protein sequence ID" value="CAI2372598.1"/>
    <property type="molecule type" value="Genomic_DNA"/>
</dbReference>
<sequence length="95" mass="10734">MSAGQCCFRTALFVSHSQLFSHCYKGNPDDRLEDDLLLITTFLIPLELGKIYSGIIETSQCLSPILYYVRIRISFAHSLHHLLCGLLNPHRSVPS</sequence>
<dbReference type="AlphaFoldDB" id="A0AAD1XH48"/>
<organism evidence="1 2">
    <name type="scientific">Euplotes crassus</name>
    <dbReference type="NCBI Taxonomy" id="5936"/>
    <lineage>
        <taxon>Eukaryota</taxon>
        <taxon>Sar</taxon>
        <taxon>Alveolata</taxon>
        <taxon>Ciliophora</taxon>
        <taxon>Intramacronucleata</taxon>
        <taxon>Spirotrichea</taxon>
        <taxon>Hypotrichia</taxon>
        <taxon>Euplotida</taxon>
        <taxon>Euplotidae</taxon>
        <taxon>Moneuplotes</taxon>
    </lineage>
</organism>
<keyword evidence="2" id="KW-1185">Reference proteome</keyword>
<name>A0AAD1XH48_EUPCR</name>
<comment type="caution">
    <text evidence="1">The sequence shown here is derived from an EMBL/GenBank/DDBJ whole genome shotgun (WGS) entry which is preliminary data.</text>
</comment>
<proteinExistence type="predicted"/>